<dbReference type="EMBL" id="JACRAF010000069">
    <property type="protein sequence ID" value="MBI4924108.1"/>
    <property type="molecule type" value="Genomic_DNA"/>
</dbReference>
<proteinExistence type="predicted"/>
<protein>
    <submittedName>
        <fullName evidence="1">Response regulator</fullName>
    </submittedName>
</protein>
<comment type="caution">
    <text evidence="1">The sequence shown here is derived from an EMBL/GenBank/DDBJ whole genome shotgun (WGS) entry which is preliminary data.</text>
</comment>
<organism evidence="1 2">
    <name type="scientific">Devosia nanyangense</name>
    <dbReference type="NCBI Taxonomy" id="1228055"/>
    <lineage>
        <taxon>Bacteria</taxon>
        <taxon>Pseudomonadati</taxon>
        <taxon>Pseudomonadota</taxon>
        <taxon>Alphaproteobacteria</taxon>
        <taxon>Hyphomicrobiales</taxon>
        <taxon>Devosiaceae</taxon>
        <taxon>Devosia</taxon>
    </lineage>
</organism>
<dbReference type="Proteomes" id="UP000782610">
    <property type="component" value="Unassembled WGS sequence"/>
</dbReference>
<dbReference type="CDD" id="cd00156">
    <property type="entry name" value="REC"/>
    <property type="match status" value="1"/>
</dbReference>
<gene>
    <name evidence="1" type="ORF">HY834_20425</name>
</gene>
<evidence type="ECO:0000313" key="1">
    <source>
        <dbReference type="EMBL" id="MBI4924108.1"/>
    </source>
</evidence>
<evidence type="ECO:0000313" key="2">
    <source>
        <dbReference type="Proteomes" id="UP000782610"/>
    </source>
</evidence>
<sequence>MMLVEEPRYSILVVDDQPEWAEDLQEQGHELGLPIDFEVERNASSAARRLTSPTRYDLVMVDLFLKRGLGLDVIERAITDGVTAPFAIVSATGRDDLKVSDAPLFERYQNSGAIQYIDKSDIRGARAFSDYITSIIRAFAQVTNLNRLREERRASILRNATGEISVLLDVLRSYREDIDSSATFSRLCGGVSAALDTIRETTEGHGERHRPRRLPYRPLDLVPLKEVGLKERLDQALRRARGLTATDDIRVAMRDLFLPRTSDRAIQTACRVVASRADRLFERGKSEHAVAVLLGFAETLPTRRGGLERALELRLLATEILISDGRKQTAHVIREDVLRSAAKLGIDYSGFLGEPDRSSRKRTPSDDDE</sequence>
<reference evidence="1" key="1">
    <citation type="submission" date="2020-07" db="EMBL/GenBank/DDBJ databases">
        <title>Huge and variable diversity of episymbiotic CPR bacteria and DPANN archaea in groundwater ecosystems.</title>
        <authorList>
            <person name="He C.Y."/>
            <person name="Keren R."/>
            <person name="Whittaker M."/>
            <person name="Farag I.F."/>
            <person name="Doudna J."/>
            <person name="Cate J.H.D."/>
            <person name="Banfield J.F."/>
        </authorList>
    </citation>
    <scope>NUCLEOTIDE SEQUENCE</scope>
    <source>
        <strain evidence="1">NC_groundwater_1586_Pr3_B-0.1um_66_15</strain>
    </source>
</reference>
<dbReference type="Gene3D" id="3.40.50.2300">
    <property type="match status" value="1"/>
</dbReference>
<accession>A0A933L6W5</accession>
<name>A0A933L6W5_9HYPH</name>
<dbReference type="SUPFAM" id="SSF52172">
    <property type="entry name" value="CheY-like"/>
    <property type="match status" value="1"/>
</dbReference>
<dbReference type="AlphaFoldDB" id="A0A933L6W5"/>
<dbReference type="InterPro" id="IPR011006">
    <property type="entry name" value="CheY-like_superfamily"/>
</dbReference>